<reference evidence="2" key="1">
    <citation type="journal article" date="2019" name="Beilstein J. Org. Chem.">
        <title>Nanangenines: drimane sesquiterpenoids as the dominant metabolite cohort of a novel Australian fungus, Aspergillus nanangensis.</title>
        <authorList>
            <person name="Lacey H.J."/>
            <person name="Gilchrist C.L.M."/>
            <person name="Crombie A."/>
            <person name="Kalaitzis J.A."/>
            <person name="Vuong D."/>
            <person name="Rutledge P.J."/>
            <person name="Turner P."/>
            <person name="Pitt J.I."/>
            <person name="Lacey E."/>
            <person name="Chooi Y.H."/>
            <person name="Piggott A.M."/>
        </authorList>
    </citation>
    <scope>NUCLEOTIDE SEQUENCE</scope>
    <source>
        <strain evidence="2">MST-FP2251</strain>
    </source>
</reference>
<keyword evidence="3" id="KW-1185">Reference proteome</keyword>
<gene>
    <name evidence="2" type="ORF">FE257_000241</name>
</gene>
<dbReference type="Gene3D" id="3.10.129.10">
    <property type="entry name" value="Hotdog Thioesterase"/>
    <property type="match status" value="1"/>
</dbReference>
<dbReference type="InterPro" id="IPR029069">
    <property type="entry name" value="HotDog_dom_sf"/>
</dbReference>
<organism evidence="2 3">
    <name type="scientific">Aspergillus nanangensis</name>
    <dbReference type="NCBI Taxonomy" id="2582783"/>
    <lineage>
        <taxon>Eukaryota</taxon>
        <taxon>Fungi</taxon>
        <taxon>Dikarya</taxon>
        <taxon>Ascomycota</taxon>
        <taxon>Pezizomycotina</taxon>
        <taxon>Eurotiomycetes</taxon>
        <taxon>Eurotiomycetidae</taxon>
        <taxon>Eurotiales</taxon>
        <taxon>Aspergillaceae</taxon>
        <taxon>Aspergillus</taxon>
        <taxon>Aspergillus subgen. Circumdati</taxon>
    </lineage>
</organism>
<evidence type="ECO:0000313" key="3">
    <source>
        <dbReference type="Proteomes" id="UP001194746"/>
    </source>
</evidence>
<dbReference type="PANTHER" id="PTHR47260">
    <property type="entry name" value="UPF0644 PROTEIN PB2B4.06"/>
    <property type="match status" value="1"/>
</dbReference>
<dbReference type="Pfam" id="PF03061">
    <property type="entry name" value="4HBT"/>
    <property type="match status" value="1"/>
</dbReference>
<dbReference type="Pfam" id="PF19086">
    <property type="entry name" value="Terpene_syn_C_2"/>
    <property type="match status" value="1"/>
</dbReference>
<dbReference type="InterPro" id="IPR006683">
    <property type="entry name" value="Thioestr_dom"/>
</dbReference>
<accession>A0AAD4D105</accession>
<dbReference type="AlphaFoldDB" id="A0AAD4D105"/>
<dbReference type="CDD" id="cd03443">
    <property type="entry name" value="PaaI_thioesterase"/>
    <property type="match status" value="1"/>
</dbReference>
<dbReference type="Proteomes" id="UP001194746">
    <property type="component" value="Unassembled WGS sequence"/>
</dbReference>
<dbReference type="PANTHER" id="PTHR47260:SF1">
    <property type="entry name" value="UPF0644 PROTEIN PB2B4.06"/>
    <property type="match status" value="1"/>
</dbReference>
<sequence>MMPPDDSDYFFAIPWCRAFLENASYARTTGISRKSHGTTYDTLFSETLNTANTIPAILSLETRPAEGMPVTETLTFVSLGSGMNGYVDTSHGGAIATILDEVAGFMVRVGDPPGGNPQFPIVTAYLHVDYLMPVQTPQVVLVKAKVALVEGRKKKIDLQMFDHSHSESHISTTGDKQHSKLKSHPTLLLGKLNWLHGITLASTISKPGSFGTRYSTPTDSPHILKMHQKTVHDSILANLQGATVKVPGLLPLFNEFPSGTNIHLDKLTNVVDRRIASFYPNDPEKVRRLKKSDFALFAATWWPHVEFHRLVILAYYSLWLFLWDDEVDSSTGMRYDNLEETKKGHAEALSYISHCLGLDHGYPKVTPTDPVTLSFKDIGDALCQDCDAGVEEEQRLHLDNIWPSVDEYVALRRGTGAVMMTVALDDYSVNRKLPERTQTHPAVRDMCERTDTDERYLVLEEGICAYYMALVLNGNPAYKVQKQGALFSYIPVAYAVTGDLQKAVDMAVFVVEEAIRKFKLAK</sequence>
<dbReference type="EMBL" id="VCAU01000001">
    <property type="protein sequence ID" value="KAF9895337.1"/>
    <property type="molecule type" value="Genomic_DNA"/>
</dbReference>
<dbReference type="InterPro" id="IPR008949">
    <property type="entry name" value="Isoprenoid_synthase_dom_sf"/>
</dbReference>
<name>A0AAD4D105_ASPNN</name>
<proteinExistence type="predicted"/>
<evidence type="ECO:0000259" key="1">
    <source>
        <dbReference type="Pfam" id="PF03061"/>
    </source>
</evidence>
<comment type="caution">
    <text evidence="2">The sequence shown here is derived from an EMBL/GenBank/DDBJ whole genome shotgun (WGS) entry which is preliminary data.</text>
</comment>
<dbReference type="SUPFAM" id="SSF54637">
    <property type="entry name" value="Thioesterase/thiol ester dehydrase-isomerase"/>
    <property type="match status" value="1"/>
</dbReference>
<dbReference type="InterPro" id="IPR052061">
    <property type="entry name" value="PTE-AB_protein"/>
</dbReference>
<evidence type="ECO:0000313" key="2">
    <source>
        <dbReference type="EMBL" id="KAF9895337.1"/>
    </source>
</evidence>
<dbReference type="SUPFAM" id="SSF48576">
    <property type="entry name" value="Terpenoid synthases"/>
    <property type="match status" value="1"/>
</dbReference>
<dbReference type="Gene3D" id="1.10.600.10">
    <property type="entry name" value="Farnesyl Diphosphate Synthase"/>
    <property type="match status" value="1"/>
</dbReference>
<reference evidence="2" key="2">
    <citation type="submission" date="2020-02" db="EMBL/GenBank/DDBJ databases">
        <authorList>
            <person name="Gilchrist C.L.M."/>
            <person name="Chooi Y.-H."/>
        </authorList>
    </citation>
    <scope>NUCLEOTIDE SEQUENCE</scope>
    <source>
        <strain evidence="2">MST-FP2251</strain>
    </source>
</reference>
<feature type="domain" description="Thioesterase" evidence="1">
    <location>
        <begin position="91"/>
        <end position="162"/>
    </location>
</feature>
<protein>
    <recommendedName>
        <fullName evidence="1">Thioesterase domain-containing protein</fullName>
    </recommendedName>
</protein>